<keyword evidence="2" id="KW-1185">Reference proteome</keyword>
<evidence type="ECO:0000313" key="2">
    <source>
        <dbReference type="Proteomes" id="UP000827232"/>
    </source>
</evidence>
<dbReference type="InterPro" id="IPR023214">
    <property type="entry name" value="HAD_sf"/>
</dbReference>
<sequence>MSLIAIDFDNTLTADSGDPYKVGDETPNEEMVEYVRWLKEERNEEIVVWTARPWNHAGHIAGLLTMWGVPYNGLKCEKGGADVYVDDKAVNHLTDPDWKEGVFDVSETSKVH</sequence>
<proteinExistence type="predicted"/>
<dbReference type="InterPro" id="IPR036412">
    <property type="entry name" value="HAD-like_sf"/>
</dbReference>
<accession>A0AAE8XXQ4</accession>
<dbReference type="Gene3D" id="3.40.50.1000">
    <property type="entry name" value="HAD superfamily/HAD-like"/>
    <property type="match status" value="1"/>
</dbReference>
<evidence type="ECO:0000313" key="1">
    <source>
        <dbReference type="EMBL" id="UBF22637.1"/>
    </source>
</evidence>
<dbReference type="Proteomes" id="UP000827232">
    <property type="component" value="Segment"/>
</dbReference>
<dbReference type="SUPFAM" id="SSF56784">
    <property type="entry name" value="HAD-like"/>
    <property type="match status" value="1"/>
</dbReference>
<gene>
    <name evidence="1" type="ORF">HRTV-25_gp56</name>
</gene>
<reference evidence="1" key="1">
    <citation type="submission" date="2021-05" db="EMBL/GenBank/DDBJ databases">
        <title>Diversity, taxonomy and evolution of archaeal viruses of the class Caudoviricetes.</title>
        <authorList>
            <person name="Liu Y."/>
            <person name="Demina T.A."/>
            <person name="Roux S."/>
            <person name="Aiewsakun P."/>
            <person name="Kazlauskas D."/>
            <person name="Simmonds P."/>
            <person name="Prangishvili D."/>
            <person name="Oksanen H.M."/>
            <person name="Krupovic M."/>
        </authorList>
    </citation>
    <scope>NUCLEOTIDE SEQUENCE</scope>
    <source>
        <strain evidence="1">HRTV-25/14</strain>
    </source>
</reference>
<protein>
    <submittedName>
        <fullName evidence="1">Haloacid dehydrogenase superfamily protein</fullName>
    </submittedName>
</protein>
<organism evidence="1 2">
    <name type="scientific">Halorubrum tailed virus 25</name>
    <dbReference type="NCBI Taxonomy" id="2878006"/>
    <lineage>
        <taxon>Viruses</taxon>
        <taxon>Duplodnaviria</taxon>
        <taxon>Heunggongvirae</taxon>
        <taxon>Uroviricota</taxon>
        <taxon>Caudoviricetes</taxon>
        <taxon>Thumleimavirales</taxon>
        <taxon>Hafunaviridae</taxon>
        <taxon>Laminvirus</taxon>
        <taxon>Laminvirus thailandense</taxon>
        <taxon>Laminvirus HRTV25</taxon>
    </lineage>
</organism>
<name>A0AAE8XXQ4_9CAUD</name>
<dbReference type="EMBL" id="MZ334521">
    <property type="protein sequence ID" value="UBF22637.1"/>
    <property type="molecule type" value="Genomic_DNA"/>
</dbReference>